<dbReference type="Pfam" id="PF01189">
    <property type="entry name" value="Methyltr_RsmB-F"/>
    <property type="match status" value="1"/>
</dbReference>
<evidence type="ECO:0000259" key="7">
    <source>
        <dbReference type="PROSITE" id="PS51686"/>
    </source>
</evidence>
<dbReference type="InterPro" id="IPR001678">
    <property type="entry name" value="MeTrfase_RsmB-F_NOP2_dom"/>
</dbReference>
<dbReference type="KEGG" id="rpne:NCTC8284_00380"/>
<name>A0A3S5ERX6_9PAST</name>
<feature type="domain" description="SAM-dependent MTase RsmB/NOP-type" evidence="7">
    <location>
        <begin position="1"/>
        <end position="187"/>
    </location>
</feature>
<dbReference type="EC" id="2.1.1.176" evidence="8"/>
<evidence type="ECO:0000256" key="4">
    <source>
        <dbReference type="ARBA" id="ARBA00022691"/>
    </source>
</evidence>
<feature type="binding site" evidence="6">
    <location>
        <position position="103"/>
    </location>
    <ligand>
        <name>S-adenosyl-L-methionine</name>
        <dbReference type="ChEBI" id="CHEBI:59789"/>
    </ligand>
</feature>
<proteinExistence type="inferred from homology"/>
<sequence length="187" mass="20737">MWLRVNAQQNSVENYRTLLAEIGILAETSPHPQALRLASPTSVQKLPHFSEGVVTVQDLSAQWAAALLEPQNDEWILDACAAPGGKTTHILELAPQAKVIALDVEAHRLKRVEENLARLNQQAIIVCGDATKPEQWLAEIGQSAVKFDRILLDAPCSATGVIRRHPDIKWLRQETDIAQLTTLQKIF</sequence>
<evidence type="ECO:0000256" key="5">
    <source>
        <dbReference type="ARBA" id="ARBA00022884"/>
    </source>
</evidence>
<dbReference type="STRING" id="758.GCA_000730685_01972"/>
<dbReference type="GO" id="GO:0070475">
    <property type="term" value="P:rRNA base methylation"/>
    <property type="evidence" value="ECO:0007669"/>
    <property type="project" value="TreeGrafter"/>
</dbReference>
<accession>A0A3S5ERX6</accession>
<dbReference type="InterPro" id="IPR018314">
    <property type="entry name" value="RsmB/NOL1/NOP2-like_CS"/>
</dbReference>
<feature type="binding site" evidence="6">
    <location>
        <position position="153"/>
    </location>
    <ligand>
        <name>S-adenosyl-L-methionine</name>
        <dbReference type="ChEBI" id="CHEBI:59789"/>
    </ligand>
</feature>
<dbReference type="Gene3D" id="3.40.50.150">
    <property type="entry name" value="Vaccinia Virus protein VP39"/>
    <property type="match status" value="1"/>
</dbReference>
<evidence type="ECO:0000256" key="6">
    <source>
        <dbReference type="PROSITE-ProRule" id="PRU01023"/>
    </source>
</evidence>
<protein>
    <submittedName>
        <fullName evidence="8">Ribosomal RNA small subunit methyltransferase B</fullName>
        <ecNumber evidence="8">2.1.1.-</ecNumber>
        <ecNumber evidence="8">2.1.1.176</ecNumber>
    </submittedName>
</protein>
<dbReference type="InterPro" id="IPR023267">
    <property type="entry name" value="RCMT"/>
</dbReference>
<reference evidence="8 9" key="1">
    <citation type="submission" date="2018-12" db="EMBL/GenBank/DDBJ databases">
        <authorList>
            <consortium name="Pathogen Informatics"/>
        </authorList>
    </citation>
    <scope>NUCLEOTIDE SEQUENCE [LARGE SCALE GENOMIC DNA]</scope>
    <source>
        <strain evidence="8 9">NCTC8284</strain>
    </source>
</reference>
<dbReference type="Proteomes" id="UP000278733">
    <property type="component" value="Chromosome"/>
</dbReference>
<comment type="caution">
    <text evidence="6">Lacks conserved residue(s) required for the propagation of feature annotation.</text>
</comment>
<evidence type="ECO:0000313" key="9">
    <source>
        <dbReference type="Proteomes" id="UP000278733"/>
    </source>
</evidence>
<evidence type="ECO:0000313" key="8">
    <source>
        <dbReference type="EMBL" id="VEH65245.1"/>
    </source>
</evidence>
<dbReference type="GO" id="GO:0003723">
    <property type="term" value="F:RNA binding"/>
    <property type="evidence" value="ECO:0007669"/>
    <property type="project" value="UniProtKB-UniRule"/>
</dbReference>
<keyword evidence="2 6" id="KW-0489">Methyltransferase</keyword>
<dbReference type="PANTHER" id="PTHR22807:SF61">
    <property type="entry name" value="NOL1_NOP2_SUN FAMILY PROTEIN _ ANTITERMINATION NUSB DOMAIN-CONTAINING PROTEIN"/>
    <property type="match status" value="1"/>
</dbReference>
<dbReference type="InterPro" id="IPR029063">
    <property type="entry name" value="SAM-dependent_MTases_sf"/>
</dbReference>
<evidence type="ECO:0000256" key="3">
    <source>
        <dbReference type="ARBA" id="ARBA00022679"/>
    </source>
</evidence>
<dbReference type="EMBL" id="LR134405">
    <property type="protein sequence ID" value="VEH65245.1"/>
    <property type="molecule type" value="Genomic_DNA"/>
</dbReference>
<evidence type="ECO:0000256" key="1">
    <source>
        <dbReference type="ARBA" id="ARBA00007494"/>
    </source>
</evidence>
<dbReference type="FunFam" id="3.30.70.1170:FF:000002">
    <property type="entry name" value="Ribosomal RNA small subunit methyltransferase B"/>
    <property type="match status" value="1"/>
</dbReference>
<dbReference type="PANTHER" id="PTHR22807">
    <property type="entry name" value="NOP2 YEAST -RELATED NOL1/NOP2/FMU SUN DOMAIN-CONTAINING"/>
    <property type="match status" value="1"/>
</dbReference>
<dbReference type="GO" id="GO:0005829">
    <property type="term" value="C:cytosol"/>
    <property type="evidence" value="ECO:0007669"/>
    <property type="project" value="TreeGrafter"/>
</dbReference>
<keyword evidence="3 6" id="KW-0808">Transferase</keyword>
<dbReference type="InterPro" id="IPR049560">
    <property type="entry name" value="MeTrfase_RsmB-F_NOP2_cat"/>
</dbReference>
<dbReference type="GO" id="GO:0009383">
    <property type="term" value="F:rRNA (cytosine-C5-)-methyltransferase activity"/>
    <property type="evidence" value="ECO:0007669"/>
    <property type="project" value="TreeGrafter"/>
</dbReference>
<dbReference type="InterPro" id="IPR054728">
    <property type="entry name" value="RsmB-like_ferredoxin"/>
</dbReference>
<feature type="binding site" evidence="6">
    <location>
        <begin position="80"/>
        <end position="86"/>
    </location>
    <ligand>
        <name>S-adenosyl-L-methionine</name>
        <dbReference type="ChEBI" id="CHEBI:59789"/>
    </ligand>
</feature>
<dbReference type="EC" id="2.1.1.-" evidence="8"/>
<dbReference type="InterPro" id="IPR004573">
    <property type="entry name" value="rRNA_ssu_MeTfrase_B"/>
</dbReference>
<dbReference type="NCBIfam" id="TIGR00563">
    <property type="entry name" value="rsmB"/>
    <property type="match status" value="1"/>
</dbReference>
<dbReference type="SUPFAM" id="SSF53335">
    <property type="entry name" value="S-adenosyl-L-methionine-dependent methyltransferases"/>
    <property type="match status" value="1"/>
</dbReference>
<gene>
    <name evidence="8" type="primary">rsmB_2</name>
    <name evidence="8" type="ORF">NCTC8284_00380</name>
</gene>
<comment type="similarity">
    <text evidence="1 6">Belongs to the class I-like SAM-binding methyltransferase superfamily. RsmB/NOP family.</text>
</comment>
<dbReference type="PRINTS" id="PR02008">
    <property type="entry name" value="RCMTFAMILY"/>
</dbReference>
<dbReference type="AlphaFoldDB" id="A0A3S5ERX6"/>
<keyword evidence="4 6" id="KW-0949">S-adenosyl-L-methionine</keyword>
<dbReference type="PROSITE" id="PS01153">
    <property type="entry name" value="NOL1_NOP2_SUN"/>
    <property type="match status" value="1"/>
</dbReference>
<dbReference type="Pfam" id="PF22458">
    <property type="entry name" value="RsmF-B_ferredox"/>
    <property type="match status" value="1"/>
</dbReference>
<feature type="binding site" evidence="6">
    <location>
        <position position="129"/>
    </location>
    <ligand>
        <name>S-adenosyl-L-methionine</name>
        <dbReference type="ChEBI" id="CHEBI:59789"/>
    </ligand>
</feature>
<organism evidence="8 9">
    <name type="scientific">Rodentibacter pneumotropicus</name>
    <dbReference type="NCBI Taxonomy" id="758"/>
    <lineage>
        <taxon>Bacteria</taxon>
        <taxon>Pseudomonadati</taxon>
        <taxon>Pseudomonadota</taxon>
        <taxon>Gammaproteobacteria</taxon>
        <taxon>Pasteurellales</taxon>
        <taxon>Pasteurellaceae</taxon>
        <taxon>Rodentibacter</taxon>
    </lineage>
</organism>
<evidence type="ECO:0000256" key="2">
    <source>
        <dbReference type="ARBA" id="ARBA00022603"/>
    </source>
</evidence>
<dbReference type="Gene3D" id="3.30.70.1170">
    <property type="entry name" value="Sun protein, domain 3"/>
    <property type="match status" value="1"/>
</dbReference>
<dbReference type="CDD" id="cd02440">
    <property type="entry name" value="AdoMet_MTases"/>
    <property type="match status" value="1"/>
</dbReference>
<keyword evidence="5 6" id="KW-0694">RNA-binding</keyword>
<dbReference type="PROSITE" id="PS51686">
    <property type="entry name" value="SAM_MT_RSMB_NOP"/>
    <property type="match status" value="1"/>
</dbReference>